<reference evidence="3 4" key="1">
    <citation type="submission" date="2020-03" db="EMBL/GenBank/DDBJ databases">
        <title>Genomic Encyclopedia of Type Strains, Phase IV (KMG-IV): sequencing the most valuable type-strain genomes for metagenomic binning, comparative biology and taxonomic classification.</title>
        <authorList>
            <person name="Goeker M."/>
        </authorList>
    </citation>
    <scope>NUCLEOTIDE SEQUENCE [LARGE SCALE GENOMIC DNA]</scope>
    <source>
        <strain evidence="3 4">DSM 24233</strain>
    </source>
</reference>
<dbReference type="RefSeq" id="WP_167942071.1">
    <property type="nucleotide sequence ID" value="NZ_JAATJA010000003.1"/>
</dbReference>
<dbReference type="Proteomes" id="UP000580856">
    <property type="component" value="Unassembled WGS sequence"/>
</dbReference>
<dbReference type="Gene3D" id="3.40.50.2000">
    <property type="entry name" value="Glycogen Phosphorylase B"/>
    <property type="match status" value="2"/>
</dbReference>
<accession>A0A846QWI7</accession>
<sequence>MRIAIIVGARPQFVKAAVIERALRAAGMETFILHTGQHYDDRMSEVFFRELGLSAPARNLGVGSGSHGAQTGRMLEALEAALVEDRPDAVVVPGDTNSTLAGALAAVKLGIPVVHVEAGMRSFNRAMPEEHNRVLADHAADILCVSTAAAVENLRREGLANVAFGGRRVEAEDVDGTPLSCVGAPLVVNVGDVMYDAALHYGERAQAESNCLERLGVRPGEYVLATVHRAENTTKGKRLSFIFRGLATIAREIPIVLPLHPRTGDAINSAICGRWPIPLSGMTLIEPQSYLDMLQLVRNARAVCTDSGGLQKEAYFFGRPCVTLRDETEWVELVDGGFNVVSGADPDAIPEAYHRVRDLSFTPQPDFYGSGRAGEAMAAVIRNVLEKRA</sequence>
<dbReference type="InterPro" id="IPR003331">
    <property type="entry name" value="UDP_GlcNAc_Epimerase_2_dom"/>
</dbReference>
<evidence type="ECO:0000259" key="2">
    <source>
        <dbReference type="Pfam" id="PF02350"/>
    </source>
</evidence>
<dbReference type="Pfam" id="PF02350">
    <property type="entry name" value="Epimerase_2"/>
    <property type="match status" value="1"/>
</dbReference>
<keyword evidence="4" id="KW-1185">Reference proteome</keyword>
<evidence type="ECO:0000313" key="3">
    <source>
        <dbReference type="EMBL" id="NJB68979.1"/>
    </source>
</evidence>
<dbReference type="CDD" id="cd03786">
    <property type="entry name" value="GTB_UDP-GlcNAc_2-Epimerase"/>
    <property type="match status" value="1"/>
</dbReference>
<dbReference type="AlphaFoldDB" id="A0A846QWI7"/>
<dbReference type="EMBL" id="JAATJA010000003">
    <property type="protein sequence ID" value="NJB68979.1"/>
    <property type="molecule type" value="Genomic_DNA"/>
</dbReference>
<evidence type="ECO:0000313" key="4">
    <source>
        <dbReference type="Proteomes" id="UP000580856"/>
    </source>
</evidence>
<gene>
    <name evidence="3" type="ORF">GGQ74_002673</name>
</gene>
<dbReference type="InterPro" id="IPR029767">
    <property type="entry name" value="WecB-like"/>
</dbReference>
<comment type="caution">
    <text evidence="3">The sequence shown here is derived from an EMBL/GenBank/DDBJ whole genome shotgun (WGS) entry which is preliminary data.</text>
</comment>
<comment type="similarity">
    <text evidence="1">Belongs to the UDP-N-acetylglucosamine 2-epimerase family.</text>
</comment>
<feature type="domain" description="UDP-N-acetylglucosamine 2-epimerase" evidence="2">
    <location>
        <begin position="23"/>
        <end position="381"/>
    </location>
</feature>
<dbReference type="SUPFAM" id="SSF53756">
    <property type="entry name" value="UDP-Glycosyltransferase/glycogen phosphorylase"/>
    <property type="match status" value="1"/>
</dbReference>
<protein>
    <submittedName>
        <fullName evidence="3">UDP-N-acetylglucosamine 2-epimerase</fullName>
    </submittedName>
</protein>
<dbReference type="PANTHER" id="PTHR43174:SF1">
    <property type="entry name" value="UDP-N-ACETYLGLUCOSAMINE 2-EPIMERASE"/>
    <property type="match status" value="1"/>
</dbReference>
<proteinExistence type="inferred from homology"/>
<evidence type="ECO:0000256" key="1">
    <source>
        <dbReference type="RuleBase" id="RU003513"/>
    </source>
</evidence>
<dbReference type="PANTHER" id="PTHR43174">
    <property type="entry name" value="UDP-N-ACETYLGLUCOSAMINE 2-EPIMERASE"/>
    <property type="match status" value="1"/>
</dbReference>
<name>A0A846QWI7_9BACT</name>
<keyword evidence="1" id="KW-0413">Isomerase</keyword>
<organism evidence="3 4">
    <name type="scientific">Desulfobaculum xiamenense</name>
    <dbReference type="NCBI Taxonomy" id="995050"/>
    <lineage>
        <taxon>Bacteria</taxon>
        <taxon>Pseudomonadati</taxon>
        <taxon>Thermodesulfobacteriota</taxon>
        <taxon>Desulfovibrionia</taxon>
        <taxon>Desulfovibrionales</taxon>
        <taxon>Desulfovibrionaceae</taxon>
        <taxon>Desulfobaculum</taxon>
    </lineage>
</organism>
<dbReference type="GO" id="GO:0016853">
    <property type="term" value="F:isomerase activity"/>
    <property type="evidence" value="ECO:0007669"/>
    <property type="project" value="UniProtKB-KW"/>
</dbReference>